<name>A0A6A7MWS3_9BURK</name>
<dbReference type="PANTHER" id="PTHR47894:SF1">
    <property type="entry name" value="HTH-TYPE TRANSCRIPTIONAL REGULATOR VQSM"/>
    <property type="match status" value="1"/>
</dbReference>
<dbReference type="InterPro" id="IPR032687">
    <property type="entry name" value="AraC-type_N"/>
</dbReference>
<dbReference type="PROSITE" id="PS00041">
    <property type="entry name" value="HTH_ARAC_FAMILY_1"/>
    <property type="match status" value="1"/>
</dbReference>
<organism evidence="5 6">
    <name type="scientific">Rugamonas aquatica</name>
    <dbReference type="NCBI Taxonomy" id="2743357"/>
    <lineage>
        <taxon>Bacteria</taxon>
        <taxon>Pseudomonadati</taxon>
        <taxon>Pseudomonadota</taxon>
        <taxon>Betaproteobacteria</taxon>
        <taxon>Burkholderiales</taxon>
        <taxon>Oxalobacteraceae</taxon>
        <taxon>Telluria group</taxon>
        <taxon>Rugamonas</taxon>
    </lineage>
</organism>
<dbReference type="GO" id="GO:0005829">
    <property type="term" value="C:cytosol"/>
    <property type="evidence" value="ECO:0007669"/>
    <property type="project" value="TreeGrafter"/>
</dbReference>
<evidence type="ECO:0000313" key="6">
    <source>
        <dbReference type="Proteomes" id="UP000440498"/>
    </source>
</evidence>
<dbReference type="SMART" id="SM00342">
    <property type="entry name" value="HTH_ARAC"/>
    <property type="match status" value="1"/>
</dbReference>
<evidence type="ECO:0000256" key="1">
    <source>
        <dbReference type="ARBA" id="ARBA00023015"/>
    </source>
</evidence>
<gene>
    <name evidence="5" type="ORF">GEV02_03340</name>
</gene>
<dbReference type="Pfam" id="PF12833">
    <property type="entry name" value="HTH_18"/>
    <property type="match status" value="1"/>
</dbReference>
<dbReference type="InterPro" id="IPR018062">
    <property type="entry name" value="HTH_AraC-typ_CS"/>
</dbReference>
<evidence type="ECO:0000313" key="5">
    <source>
        <dbReference type="EMBL" id="MQA37175.1"/>
    </source>
</evidence>
<dbReference type="InterPro" id="IPR009057">
    <property type="entry name" value="Homeodomain-like_sf"/>
</dbReference>
<keyword evidence="3" id="KW-0804">Transcription</keyword>
<evidence type="ECO:0000259" key="4">
    <source>
        <dbReference type="PROSITE" id="PS01124"/>
    </source>
</evidence>
<dbReference type="EMBL" id="WHUG01000001">
    <property type="protein sequence ID" value="MQA37175.1"/>
    <property type="molecule type" value="Genomic_DNA"/>
</dbReference>
<protein>
    <submittedName>
        <fullName evidence="5">Helix-turn-helix domain-containing protein</fullName>
    </submittedName>
</protein>
<evidence type="ECO:0000256" key="3">
    <source>
        <dbReference type="ARBA" id="ARBA00023163"/>
    </source>
</evidence>
<dbReference type="SUPFAM" id="SSF46689">
    <property type="entry name" value="Homeodomain-like"/>
    <property type="match status" value="1"/>
</dbReference>
<dbReference type="GO" id="GO:0003700">
    <property type="term" value="F:DNA-binding transcription factor activity"/>
    <property type="evidence" value="ECO:0007669"/>
    <property type="project" value="InterPro"/>
</dbReference>
<keyword evidence="6" id="KW-1185">Reference proteome</keyword>
<keyword evidence="1" id="KW-0805">Transcription regulation</keyword>
<proteinExistence type="predicted"/>
<keyword evidence="2" id="KW-0238">DNA-binding</keyword>
<dbReference type="Gene3D" id="1.10.10.60">
    <property type="entry name" value="Homeodomain-like"/>
    <property type="match status" value="1"/>
</dbReference>
<dbReference type="RefSeq" id="WP_152836497.1">
    <property type="nucleotide sequence ID" value="NZ_WHUG01000001.1"/>
</dbReference>
<dbReference type="InterPro" id="IPR018060">
    <property type="entry name" value="HTH_AraC"/>
</dbReference>
<evidence type="ECO:0000256" key="2">
    <source>
        <dbReference type="ARBA" id="ARBA00023125"/>
    </source>
</evidence>
<feature type="domain" description="HTH araC/xylS-type" evidence="4">
    <location>
        <begin position="233"/>
        <end position="335"/>
    </location>
</feature>
<accession>A0A6A7MWS3</accession>
<dbReference type="PANTHER" id="PTHR47894">
    <property type="entry name" value="HTH-TYPE TRANSCRIPTIONAL REGULATOR GADX"/>
    <property type="match status" value="1"/>
</dbReference>
<dbReference type="Pfam" id="PF12625">
    <property type="entry name" value="Arabinose_bd"/>
    <property type="match status" value="1"/>
</dbReference>
<comment type="caution">
    <text evidence="5">The sequence shown here is derived from an EMBL/GenBank/DDBJ whole genome shotgun (WGS) entry which is preliminary data.</text>
</comment>
<dbReference type="PROSITE" id="PS01124">
    <property type="entry name" value="HTH_ARAC_FAMILY_2"/>
    <property type="match status" value="1"/>
</dbReference>
<reference evidence="5 6" key="1">
    <citation type="submission" date="2019-10" db="EMBL/GenBank/DDBJ databases">
        <title>Two novel species isolated from a subtropical stream in China.</title>
        <authorList>
            <person name="Lu H."/>
        </authorList>
    </citation>
    <scope>NUCLEOTIDE SEQUENCE [LARGE SCALE GENOMIC DNA]</scope>
    <source>
        <strain evidence="5 6">FT29W</strain>
    </source>
</reference>
<dbReference type="GO" id="GO:0000976">
    <property type="term" value="F:transcription cis-regulatory region binding"/>
    <property type="evidence" value="ECO:0007669"/>
    <property type="project" value="TreeGrafter"/>
</dbReference>
<sequence length="345" mass="37570">MTIQAMQKTPPAIPGTYVRMLFDYLEGQGCAAEAVLGEPAPAADAGGLSYSVGRWQTLLERAAQHLDDPALGLRVGATISPAHLGALGYVLLASSGVPAALERYVRYQRLVHDVSPVGYRLDGNALVLEWSAESRGVGLLVNQCGMAALVQFARDITGSGVTPLAVHFVEPQPADMAPYAALFRCPLVFAADATRIDFAVSLLSLPLRQPDPALVAMLESQVQHRLASLPQKDDLAQLVRRHIASSLIQGEPLLDQIAGELNMSGRTLRRKLEQGGNTFRMLLDETRLQMAQGYLRDKRLALPEVALLLGYSEQSAFNRAFLRWSGDTPSSWRRKMFIGLAITER</sequence>
<dbReference type="AlphaFoldDB" id="A0A6A7MWS3"/>
<dbReference type="Proteomes" id="UP000440498">
    <property type="component" value="Unassembled WGS sequence"/>
</dbReference>